<dbReference type="GO" id="GO:0016887">
    <property type="term" value="F:ATP hydrolysis activity"/>
    <property type="evidence" value="ECO:0007669"/>
    <property type="project" value="InterPro"/>
</dbReference>
<dbReference type="PANTHER" id="PTHR19211">
    <property type="entry name" value="ATP-BINDING TRANSPORT PROTEIN-RELATED"/>
    <property type="match status" value="1"/>
</dbReference>
<reference evidence="5 6" key="1">
    <citation type="submission" date="2016-10" db="EMBL/GenBank/DDBJ databases">
        <authorList>
            <person name="de Groot N.N."/>
        </authorList>
    </citation>
    <scope>NUCLEOTIDE SEQUENCE [LARGE SCALE GENOMIC DNA]</scope>
    <source>
        <strain evidence="5 6">LMG 27941</strain>
    </source>
</reference>
<keyword evidence="3" id="KW-0067">ATP-binding</keyword>
<dbReference type="Pfam" id="PF00005">
    <property type="entry name" value="ABC_tran"/>
    <property type="match status" value="2"/>
</dbReference>
<dbReference type="SMART" id="SM00382">
    <property type="entry name" value="AAA"/>
    <property type="match status" value="2"/>
</dbReference>
<accession>A0A1H9DNW0</accession>
<dbReference type="AlphaFoldDB" id="A0A1H9DNW0"/>
<dbReference type="SUPFAM" id="SSF52540">
    <property type="entry name" value="P-loop containing nucleoside triphosphate hydrolases"/>
    <property type="match status" value="2"/>
</dbReference>
<evidence type="ECO:0000256" key="1">
    <source>
        <dbReference type="ARBA" id="ARBA00022737"/>
    </source>
</evidence>
<dbReference type="InterPro" id="IPR027417">
    <property type="entry name" value="P-loop_NTPase"/>
</dbReference>
<dbReference type="PANTHER" id="PTHR19211:SF6">
    <property type="entry name" value="BLL7188 PROTEIN"/>
    <property type="match status" value="1"/>
</dbReference>
<dbReference type="GO" id="GO:0005524">
    <property type="term" value="F:ATP binding"/>
    <property type="evidence" value="ECO:0007669"/>
    <property type="project" value="UniProtKB-KW"/>
</dbReference>
<feature type="domain" description="ABC transporter" evidence="4">
    <location>
        <begin position="277"/>
        <end position="475"/>
    </location>
</feature>
<dbReference type="InterPro" id="IPR017871">
    <property type="entry name" value="ABC_transporter-like_CS"/>
</dbReference>
<organism evidence="5 6">
    <name type="scientific">Pseudomonas soli</name>
    <dbReference type="NCBI Taxonomy" id="1306993"/>
    <lineage>
        <taxon>Bacteria</taxon>
        <taxon>Pseudomonadati</taxon>
        <taxon>Pseudomonadota</taxon>
        <taxon>Gammaproteobacteria</taxon>
        <taxon>Pseudomonadales</taxon>
        <taxon>Pseudomonadaceae</taxon>
        <taxon>Pseudomonas</taxon>
    </lineage>
</organism>
<dbReference type="CDD" id="cd03221">
    <property type="entry name" value="ABCF_EF-3"/>
    <property type="match status" value="2"/>
</dbReference>
<dbReference type="Pfam" id="PF13304">
    <property type="entry name" value="AAA_21"/>
    <property type="match status" value="1"/>
</dbReference>
<dbReference type="EMBL" id="FOEQ01000002">
    <property type="protein sequence ID" value="SEQ15089.1"/>
    <property type="molecule type" value="Genomic_DNA"/>
</dbReference>
<dbReference type="InterPro" id="IPR003593">
    <property type="entry name" value="AAA+_ATPase"/>
</dbReference>
<dbReference type="InterPro" id="IPR003439">
    <property type="entry name" value="ABC_transporter-like_ATP-bd"/>
</dbReference>
<dbReference type="InterPro" id="IPR003959">
    <property type="entry name" value="ATPase_AAA_core"/>
</dbReference>
<dbReference type="RefSeq" id="WP_094010408.1">
    <property type="nucleotide sequence ID" value="NZ_FOEQ01000002.1"/>
</dbReference>
<dbReference type="Gene3D" id="3.40.50.300">
    <property type="entry name" value="P-loop containing nucleotide triphosphate hydrolases"/>
    <property type="match status" value="3"/>
</dbReference>
<dbReference type="Proteomes" id="UP000199221">
    <property type="component" value="Unassembled WGS sequence"/>
</dbReference>
<dbReference type="PROSITE" id="PS00211">
    <property type="entry name" value="ABC_TRANSPORTER_1"/>
    <property type="match status" value="1"/>
</dbReference>
<name>A0A1H9DNW0_9PSED</name>
<evidence type="ECO:0000256" key="3">
    <source>
        <dbReference type="ARBA" id="ARBA00022840"/>
    </source>
</evidence>
<dbReference type="InterPro" id="IPR050611">
    <property type="entry name" value="ABCF"/>
</dbReference>
<gene>
    <name evidence="5" type="ORF">SAMN05216230_10257</name>
</gene>
<evidence type="ECO:0000313" key="6">
    <source>
        <dbReference type="Proteomes" id="UP000199221"/>
    </source>
</evidence>
<feature type="domain" description="ABC transporter" evidence="4">
    <location>
        <begin position="4"/>
        <end position="177"/>
    </location>
</feature>
<proteinExistence type="predicted"/>
<keyword evidence="1" id="KW-0677">Repeat</keyword>
<evidence type="ECO:0000256" key="2">
    <source>
        <dbReference type="ARBA" id="ARBA00022741"/>
    </source>
</evidence>
<dbReference type="PROSITE" id="PS50893">
    <property type="entry name" value="ABC_TRANSPORTER_2"/>
    <property type="match status" value="2"/>
</dbReference>
<sequence length="475" mass="52154">MAMIELHGLGLFHGRKHLFSELDARIEWGQRIAIIGDNGSGKSSLLHLLQGGLAPSEGHMERHGGLRVGHVAQVLGGESSLSGGQRVNQALSQALALDPDLLLLDEPTNHLDAANRRSLSRMLEHFHGALVLVTHDVALMNQTCNTLWHLHNGRLDVFNGSYADYMAERDLQRGLLDKRIAEVRRARDDAHDSLMQEQARAAGARKRGAKAIQNSKWATVRSPTKLGRGNTTAGRKQAQILQQQRELGEQLAELRPEPVIVPRFHLPATGQSSRVLIQVRDGCVGYADTAVLNGIDLQLDGGERLALTGNNGSGKSTLARAILGDPRVWRRGDWLLPAPEQIGYIDQHYATLPADANVQEALSRQVPDWPLEQLRAHLADFLFRHADAVQAPVAGLSGGEKARLSLACIAARPPQLLILDEPTNNLDLRMRAHLLEVLVVYPNALLVISHDRDFLDGLGIDRHFHCVRDHSAKGQ</sequence>
<evidence type="ECO:0000259" key="4">
    <source>
        <dbReference type="PROSITE" id="PS50893"/>
    </source>
</evidence>
<protein>
    <submittedName>
        <fullName evidence="5">AAA domain-containing protein, putative AbiEii toxin, Type IV TA system</fullName>
    </submittedName>
</protein>
<evidence type="ECO:0000313" key="5">
    <source>
        <dbReference type="EMBL" id="SEQ15089.1"/>
    </source>
</evidence>
<keyword evidence="2" id="KW-0547">Nucleotide-binding</keyword>